<dbReference type="RefSeq" id="WP_126448475.1">
    <property type="nucleotide sequence ID" value="NZ_CP034549.1"/>
</dbReference>
<dbReference type="OrthoDB" id="5700441at2"/>
<evidence type="ECO:0000313" key="3">
    <source>
        <dbReference type="Proteomes" id="UP000279600"/>
    </source>
</evidence>
<gene>
    <name evidence="2" type="ORF">EJ995_11140</name>
</gene>
<dbReference type="AlphaFoldDB" id="A0A3S9N021"/>
<accession>A0A3S9N021</accession>
<evidence type="ECO:0000313" key="2">
    <source>
        <dbReference type="EMBL" id="AZQ44760.1"/>
    </source>
</evidence>
<dbReference type="InterPro" id="IPR025324">
    <property type="entry name" value="DUF4230"/>
</dbReference>
<sequence>MIRGIKNLFIGAVIMLIVVLIYNWISDSNNEQEQLDAQTALILKQVNNVSKLVVTEAQFAKVYTYENTRSYGWDFYSSRKTALIISNASVQIAYDLRKLEVEVDEDSKTIEIKSIPEPEIKVDPDLTFYNLENGLTNKFEAKDLNTIKKRIKKDIIEKVRKDQILANAENRLLSELSQIYLLSSVYGWKLEYDGTEVNSEKELKYLLD</sequence>
<reference evidence="2 3" key="1">
    <citation type="submission" date="2018-12" db="EMBL/GenBank/DDBJ databases">
        <title>Complete genome of Nonlabens sp. MJ115.</title>
        <authorList>
            <person name="Choi H.S."/>
            <person name="Jung J."/>
        </authorList>
    </citation>
    <scope>NUCLEOTIDE SEQUENCE [LARGE SCALE GENOMIC DNA]</scope>
    <source>
        <strain evidence="2 3">MJ115</strain>
    </source>
</reference>
<evidence type="ECO:0000256" key="1">
    <source>
        <dbReference type="SAM" id="Phobius"/>
    </source>
</evidence>
<organism evidence="2 3">
    <name type="scientific">Nonlabens ponticola</name>
    <dbReference type="NCBI Taxonomy" id="2496866"/>
    <lineage>
        <taxon>Bacteria</taxon>
        <taxon>Pseudomonadati</taxon>
        <taxon>Bacteroidota</taxon>
        <taxon>Flavobacteriia</taxon>
        <taxon>Flavobacteriales</taxon>
        <taxon>Flavobacteriaceae</taxon>
        <taxon>Nonlabens</taxon>
    </lineage>
</organism>
<dbReference type="EMBL" id="CP034549">
    <property type="protein sequence ID" value="AZQ44760.1"/>
    <property type="molecule type" value="Genomic_DNA"/>
</dbReference>
<dbReference type="KEGG" id="noj:EJ995_11140"/>
<keyword evidence="1" id="KW-0812">Transmembrane</keyword>
<keyword evidence="1" id="KW-0472">Membrane</keyword>
<dbReference type="Pfam" id="PF14014">
    <property type="entry name" value="DUF4230"/>
    <property type="match status" value="1"/>
</dbReference>
<feature type="transmembrane region" description="Helical" evidence="1">
    <location>
        <begin position="7"/>
        <end position="25"/>
    </location>
</feature>
<keyword evidence="1" id="KW-1133">Transmembrane helix</keyword>
<keyword evidence="3" id="KW-1185">Reference proteome</keyword>
<protein>
    <submittedName>
        <fullName evidence="2">DUF4230 domain-containing protein</fullName>
    </submittedName>
</protein>
<name>A0A3S9N021_9FLAO</name>
<proteinExistence type="predicted"/>
<dbReference type="Proteomes" id="UP000279600">
    <property type="component" value="Chromosome"/>
</dbReference>